<organism evidence="2 3">
    <name type="scientific">Roseiarcus fermentans</name>
    <dbReference type="NCBI Taxonomy" id="1473586"/>
    <lineage>
        <taxon>Bacteria</taxon>
        <taxon>Pseudomonadati</taxon>
        <taxon>Pseudomonadota</taxon>
        <taxon>Alphaproteobacteria</taxon>
        <taxon>Hyphomicrobiales</taxon>
        <taxon>Roseiarcaceae</taxon>
        <taxon>Roseiarcus</taxon>
    </lineage>
</organism>
<keyword evidence="3" id="KW-1185">Reference proteome</keyword>
<evidence type="ECO:0000259" key="1">
    <source>
        <dbReference type="Pfam" id="PF00144"/>
    </source>
</evidence>
<dbReference type="PANTHER" id="PTHR43283:SF3">
    <property type="entry name" value="BETA-LACTAMASE FAMILY PROTEIN (AFU_ORTHOLOGUE AFUA_5G07500)"/>
    <property type="match status" value="1"/>
</dbReference>
<proteinExistence type="predicted"/>
<dbReference type="PANTHER" id="PTHR43283">
    <property type="entry name" value="BETA-LACTAMASE-RELATED"/>
    <property type="match status" value="1"/>
</dbReference>
<evidence type="ECO:0000313" key="2">
    <source>
        <dbReference type="EMBL" id="RBP06417.1"/>
    </source>
</evidence>
<gene>
    <name evidence="2" type="ORF">DFR50_13137</name>
</gene>
<dbReference type="Pfam" id="PF00144">
    <property type="entry name" value="Beta-lactamase"/>
    <property type="match status" value="1"/>
</dbReference>
<evidence type="ECO:0000313" key="3">
    <source>
        <dbReference type="Proteomes" id="UP000253529"/>
    </source>
</evidence>
<dbReference type="InterPro" id="IPR012338">
    <property type="entry name" value="Beta-lactam/transpept-like"/>
</dbReference>
<comment type="caution">
    <text evidence="2">The sequence shown here is derived from an EMBL/GenBank/DDBJ whole genome shotgun (WGS) entry which is preliminary data.</text>
</comment>
<name>A0A366EVK3_9HYPH</name>
<dbReference type="RefSeq" id="WP_113891614.1">
    <property type="nucleotide sequence ID" value="NZ_QNRK01000031.1"/>
</dbReference>
<dbReference type="AlphaFoldDB" id="A0A366EVK3"/>
<dbReference type="Gene3D" id="3.40.710.10">
    <property type="entry name" value="DD-peptidase/beta-lactamase superfamily"/>
    <property type="match status" value="1"/>
</dbReference>
<dbReference type="InterPro" id="IPR050789">
    <property type="entry name" value="Diverse_Enzym_Activities"/>
</dbReference>
<dbReference type="InterPro" id="IPR001466">
    <property type="entry name" value="Beta-lactam-related"/>
</dbReference>
<accession>A0A366EVK3</accession>
<protein>
    <submittedName>
        <fullName evidence="2">CubicO group peptidase (Beta-lactamase class C family)</fullName>
    </submittedName>
</protein>
<sequence>MPHSVLPYVPSERLGFDPPRLARLTDAMQRQIDDGKAPGIAMLIARDGKVAYRQALGDLRPGGPEMRDDAIFRIYSMTKPIVSVAAMMLVEEGRLSVLDPVSAYVPAFGDVKVGVPNGDELELRPLARPVTVQDLLRHTSGLTYGFTGAGPVQTLTKAADVLSAGRTTAENVAEIAALPLMHQPGTVWEYSVSTDVLGRIVEIVEGARLSDVLRARIFGPLGMPDTAFFTPHAKLARRADPFSFEIMTAAGADMGNAEAPPKFESGGGGLVSTLTDYARFAAMLAGGGAFAGTRFLSPRTLAWMASDHLDAHVDRRHPLLWPGHGFGLGFAVRVRQGLAPSAGSVGEYFWGGMMGTAFWISPRDNLFAVLMVQAPEHREYFRTLFRNLVSAAIL</sequence>
<dbReference type="Proteomes" id="UP000253529">
    <property type="component" value="Unassembled WGS sequence"/>
</dbReference>
<dbReference type="OrthoDB" id="9808046at2"/>
<reference evidence="2 3" key="1">
    <citation type="submission" date="2018-06" db="EMBL/GenBank/DDBJ databases">
        <title>Genomic Encyclopedia of Type Strains, Phase IV (KMG-IV): sequencing the most valuable type-strain genomes for metagenomic binning, comparative biology and taxonomic classification.</title>
        <authorList>
            <person name="Goeker M."/>
        </authorList>
    </citation>
    <scope>NUCLEOTIDE SEQUENCE [LARGE SCALE GENOMIC DNA]</scope>
    <source>
        <strain evidence="2 3">DSM 24875</strain>
    </source>
</reference>
<feature type="domain" description="Beta-lactamase-related" evidence="1">
    <location>
        <begin position="26"/>
        <end position="387"/>
    </location>
</feature>
<dbReference type="EMBL" id="QNRK01000031">
    <property type="protein sequence ID" value="RBP06417.1"/>
    <property type="molecule type" value="Genomic_DNA"/>
</dbReference>
<dbReference type="SUPFAM" id="SSF56601">
    <property type="entry name" value="beta-lactamase/transpeptidase-like"/>
    <property type="match status" value="1"/>
</dbReference>